<dbReference type="Proteomes" id="UP000410492">
    <property type="component" value="Unassembled WGS sequence"/>
</dbReference>
<protein>
    <submittedName>
        <fullName evidence="1">Uncharacterized protein</fullName>
    </submittedName>
</protein>
<reference evidence="1 2" key="1">
    <citation type="submission" date="2019-01" db="EMBL/GenBank/DDBJ databases">
        <authorList>
            <person name="Sayadi A."/>
        </authorList>
    </citation>
    <scope>NUCLEOTIDE SEQUENCE [LARGE SCALE GENOMIC DNA]</scope>
</reference>
<name>A0A653BGT4_CALMS</name>
<gene>
    <name evidence="1" type="ORF">CALMAC_LOCUS493</name>
</gene>
<dbReference type="EMBL" id="CAACVG010000519">
    <property type="protein sequence ID" value="VEN34215.1"/>
    <property type="molecule type" value="Genomic_DNA"/>
</dbReference>
<dbReference type="AlphaFoldDB" id="A0A653BGT4"/>
<evidence type="ECO:0000313" key="2">
    <source>
        <dbReference type="Proteomes" id="UP000410492"/>
    </source>
</evidence>
<feature type="non-terminal residue" evidence="1">
    <location>
        <position position="1"/>
    </location>
</feature>
<keyword evidence="2" id="KW-1185">Reference proteome</keyword>
<evidence type="ECO:0000313" key="1">
    <source>
        <dbReference type="EMBL" id="VEN34215.1"/>
    </source>
</evidence>
<dbReference type="OrthoDB" id="6719418at2759"/>
<proteinExistence type="predicted"/>
<organism evidence="1 2">
    <name type="scientific">Callosobruchus maculatus</name>
    <name type="common">Southern cowpea weevil</name>
    <name type="synonym">Pulse bruchid</name>
    <dbReference type="NCBI Taxonomy" id="64391"/>
    <lineage>
        <taxon>Eukaryota</taxon>
        <taxon>Metazoa</taxon>
        <taxon>Ecdysozoa</taxon>
        <taxon>Arthropoda</taxon>
        <taxon>Hexapoda</taxon>
        <taxon>Insecta</taxon>
        <taxon>Pterygota</taxon>
        <taxon>Neoptera</taxon>
        <taxon>Endopterygota</taxon>
        <taxon>Coleoptera</taxon>
        <taxon>Polyphaga</taxon>
        <taxon>Cucujiformia</taxon>
        <taxon>Chrysomeloidea</taxon>
        <taxon>Chrysomelidae</taxon>
        <taxon>Bruchinae</taxon>
        <taxon>Bruchini</taxon>
        <taxon>Callosobruchus</taxon>
    </lineage>
</organism>
<sequence length="110" mass="12491">FSHNSSRTRDLALSLSDLETCRETESETEIVQSKCKFASNNKRSSRTLTTKNVPVLGKLGPVIPTDKLELLKKRQQYGMKASLTNRIRMVEKKALRDLENQIKESKIVGK</sequence>
<accession>A0A653BGT4</accession>